<dbReference type="RefSeq" id="WP_316965502.1">
    <property type="nucleotide sequence ID" value="NZ_JARFPK010000003.1"/>
</dbReference>
<evidence type="ECO:0000256" key="1">
    <source>
        <dbReference type="ARBA" id="ARBA00022723"/>
    </source>
</evidence>
<evidence type="ECO:0000256" key="3">
    <source>
        <dbReference type="ARBA" id="ARBA00022840"/>
    </source>
</evidence>
<evidence type="ECO:0000313" key="8">
    <source>
        <dbReference type="Proteomes" id="UP001220010"/>
    </source>
</evidence>
<keyword evidence="5 6" id="KW-0411">Iron-sulfur</keyword>
<dbReference type="InterPro" id="IPR019591">
    <property type="entry name" value="Mrp/NBP35_ATP-bd"/>
</dbReference>
<dbReference type="SUPFAM" id="SSF52540">
    <property type="entry name" value="P-loop containing nucleoside triphosphate hydrolases"/>
    <property type="match status" value="1"/>
</dbReference>
<reference evidence="7 8" key="1">
    <citation type="submission" date="2023-03" db="EMBL/GenBank/DDBJ databases">
        <title>WGS of Methanotrichaceae archaeon Mx.</title>
        <authorList>
            <person name="Sorokin D.Y."/>
            <person name="Merkel A.Y."/>
        </authorList>
    </citation>
    <scope>NUCLEOTIDE SEQUENCE [LARGE SCALE GENOMIC DNA]</scope>
    <source>
        <strain evidence="7 8">Mx</strain>
    </source>
</reference>
<gene>
    <name evidence="7" type="ORF">P0O15_00915</name>
</gene>
<proteinExistence type="inferred from homology"/>
<keyword evidence="2 6" id="KW-0547">Nucleotide-binding</keyword>
<organism evidence="7 8">
    <name type="scientific">Candidatus Methanocrinis natronophilus</name>
    <dbReference type="NCBI Taxonomy" id="3033396"/>
    <lineage>
        <taxon>Archaea</taxon>
        <taxon>Methanobacteriati</taxon>
        <taxon>Methanobacteriota</taxon>
        <taxon>Stenosarchaea group</taxon>
        <taxon>Methanomicrobia</taxon>
        <taxon>Methanotrichales</taxon>
        <taxon>Methanotrichaceae</taxon>
        <taxon>Methanocrinis</taxon>
    </lineage>
</organism>
<protein>
    <recommendedName>
        <fullName evidence="6">Iron-sulfur cluster carrier protein</fullName>
    </recommendedName>
</protein>
<dbReference type="PROSITE" id="PS01215">
    <property type="entry name" value="MRP"/>
    <property type="match status" value="1"/>
</dbReference>
<keyword evidence="6" id="KW-0378">Hydrolase</keyword>
<keyword evidence="3 6" id="KW-0067">ATP-binding</keyword>
<name>A0ABT5X4W2_9EURY</name>
<evidence type="ECO:0000256" key="4">
    <source>
        <dbReference type="ARBA" id="ARBA00023004"/>
    </source>
</evidence>
<keyword evidence="4 6" id="KW-0408">Iron</keyword>
<dbReference type="GO" id="GO:0005524">
    <property type="term" value="F:ATP binding"/>
    <property type="evidence" value="ECO:0007669"/>
    <property type="project" value="UniProtKB-KW"/>
</dbReference>
<comment type="function">
    <text evidence="6">Binds and transfers iron-sulfur (Fe-S) clusters to target apoproteins. Can hydrolyze ATP.</text>
</comment>
<dbReference type="PANTHER" id="PTHR23264">
    <property type="entry name" value="NUCLEOTIDE-BINDING PROTEIN NBP35 YEAST -RELATED"/>
    <property type="match status" value="1"/>
</dbReference>
<comment type="similarity">
    <text evidence="6">Belongs to the Mrp/NBP35 ATP-binding proteins family.</text>
</comment>
<dbReference type="Gene3D" id="3.40.50.300">
    <property type="entry name" value="P-loop containing nucleotide triphosphate hydrolases"/>
    <property type="match status" value="1"/>
</dbReference>
<dbReference type="EMBL" id="JARFPK010000003">
    <property type="protein sequence ID" value="MDF0589740.1"/>
    <property type="molecule type" value="Genomic_DNA"/>
</dbReference>
<evidence type="ECO:0000256" key="6">
    <source>
        <dbReference type="HAMAP-Rule" id="MF_02040"/>
    </source>
</evidence>
<dbReference type="CDD" id="cd02037">
    <property type="entry name" value="Mrp_NBP35"/>
    <property type="match status" value="1"/>
</dbReference>
<sequence>MEECDANCESCATKGTCTDPRNEMDAMARAVSARMGRVKHKIMVASGKGGVGKSTVAVNLARSLQARGYRVGVMDADITGPSTAKLLGVEGERLSAGPGGIEPVDSKGLKVISMAFALSDSGSAIVWRGPMKMAAIRQFLSDVSWGDLDYLIIDLPPGTSDEPLSVVNLLADLNGVVIVTTPQEVALLDSRKAVNMAKSMKVPILGIVENMSGLVCPHCGEVIEIFKIGGGKRAAQELGVPFLGAIPIDPEVAPLGDDGVAFVERRTAAAESFEKVVERILEEVEEVEETRKATLR</sequence>
<dbReference type="HAMAP" id="MF_02040">
    <property type="entry name" value="Mrp_NBP35"/>
    <property type="match status" value="1"/>
</dbReference>
<dbReference type="Pfam" id="PF10609">
    <property type="entry name" value="ParA"/>
    <property type="match status" value="1"/>
</dbReference>
<evidence type="ECO:0000256" key="2">
    <source>
        <dbReference type="ARBA" id="ARBA00022741"/>
    </source>
</evidence>
<keyword evidence="8" id="KW-1185">Reference proteome</keyword>
<comment type="subunit">
    <text evidence="6">Homodimer.</text>
</comment>
<evidence type="ECO:0000256" key="5">
    <source>
        <dbReference type="ARBA" id="ARBA00023014"/>
    </source>
</evidence>
<dbReference type="Proteomes" id="UP001220010">
    <property type="component" value="Unassembled WGS sequence"/>
</dbReference>
<evidence type="ECO:0000313" key="7">
    <source>
        <dbReference type="EMBL" id="MDF0589740.1"/>
    </source>
</evidence>
<dbReference type="PANTHER" id="PTHR23264:SF19">
    <property type="entry name" value="CYTOSOLIC FE-S CLUSTER ASSEMBLY FACTOR NUBP2"/>
    <property type="match status" value="1"/>
</dbReference>
<dbReference type="InterPro" id="IPR027417">
    <property type="entry name" value="P-loop_NTPase"/>
</dbReference>
<accession>A0ABT5X4W2</accession>
<comment type="caution">
    <text evidence="7">The sequence shown here is derived from an EMBL/GenBank/DDBJ whole genome shotgun (WGS) entry which is preliminary data.</text>
</comment>
<keyword evidence="1 6" id="KW-0479">Metal-binding</keyword>
<feature type="binding site" evidence="6">
    <location>
        <begin position="47"/>
        <end position="54"/>
    </location>
    <ligand>
        <name>ATP</name>
        <dbReference type="ChEBI" id="CHEBI:30616"/>
    </ligand>
</feature>
<dbReference type="InterPro" id="IPR033756">
    <property type="entry name" value="YlxH/NBP35"/>
</dbReference>
<dbReference type="InterPro" id="IPR000808">
    <property type="entry name" value="Mrp-like_CS"/>
</dbReference>